<proteinExistence type="predicted"/>
<comment type="caution">
    <text evidence="8">The sequence shown here is derived from an EMBL/GenBank/DDBJ whole genome shotgun (WGS) entry which is preliminary data.</text>
</comment>
<gene>
    <name evidence="7" type="ORF">CEPIT_LOCUS20574</name>
    <name evidence="8" type="ORF">CEPIT_LOCUS43434</name>
</gene>
<name>A0AAV0GIN3_9ASTE</name>
<dbReference type="InterPro" id="IPR018289">
    <property type="entry name" value="MULE_transposase_dom"/>
</dbReference>
<dbReference type="EMBL" id="CAMAPF010000218">
    <property type="protein sequence ID" value="CAH9114127.1"/>
    <property type="molecule type" value="Genomic_DNA"/>
</dbReference>
<keyword evidence="3" id="KW-0862">Zinc</keyword>
<dbReference type="EMBL" id="CAMAPF010001120">
    <property type="protein sequence ID" value="CAH9147040.1"/>
    <property type="molecule type" value="Genomic_DNA"/>
</dbReference>
<dbReference type="Pfam" id="PF10551">
    <property type="entry name" value="MULE"/>
    <property type="match status" value="1"/>
</dbReference>
<evidence type="ECO:0000256" key="5">
    <source>
        <dbReference type="SAM" id="MobiDB-lite"/>
    </source>
</evidence>
<dbReference type="InterPro" id="IPR006564">
    <property type="entry name" value="Znf_PMZ"/>
</dbReference>
<reference evidence="8" key="1">
    <citation type="submission" date="2022-07" db="EMBL/GenBank/DDBJ databases">
        <authorList>
            <person name="Macas J."/>
            <person name="Novak P."/>
            <person name="Neumann P."/>
        </authorList>
    </citation>
    <scope>NUCLEOTIDE SEQUENCE</scope>
</reference>
<evidence type="ECO:0000313" key="7">
    <source>
        <dbReference type="EMBL" id="CAH9114127.1"/>
    </source>
</evidence>
<keyword evidence="9" id="KW-1185">Reference proteome</keyword>
<evidence type="ECO:0000256" key="2">
    <source>
        <dbReference type="ARBA" id="ARBA00022771"/>
    </source>
</evidence>
<sequence length="823" mass="93803">METDSNDVGFSASSAISQPVDVQTMHLSPGSTMYWTPECDPAVKPCVGMLFNNLHEAKVFYDHYASVCGFETRIFSSSKAPDGGVIVWRYLVCNREGFKNVSKSRKDASNNNFCKTTHNNSGCINEDADNEATHENESSESEGGEIDGQPSVQDLQNPVLGGEIDGRPSGQDLRTPALCIKDEKQRRRVSNRIGCKARLVLRFAGANTYMVTLFEEKHNHCMASSSSMPFLKVNRKLDIGHQKFFLNCVKANIGTTKCYRLYKETVGGYSNIGATSVDFRNFKRDLKAYIVGVDAQMLVDKLFRKKEVSSAFAFDYDIDESDQLTRIFWADPVCIRNYALFGDAVSFDATYETNRYNMVFAPFTGVDNHNKCVTFAVGLLSKEDVESYAWLFRCFLNAMGREPKCIITDQDPAMKIAIPQVFTTTCHRFCMWHIMSKLSAKVGPVLSKDVDFLNKLNSVVWSHYLQPAEFEKEWNMVMKEYDLLDHSWFTHMFEIRRLWIPGYFGDVFMAGLLRTTSRSESENNFFNEFTNPNFSLIEFYMQFESAMDSQRHNSAQLIKVSESSIPEYKTPLSIERYASSVYNISIFYLVQQEICCACFSCGVIGVYPEDGMVRYVISDERGFTFTVQHNRNDCTTSCTCKHFERIGLLCRHIFFVFKDLKVNVIPDKYVLRRWCKDSILKPLNAFEDNVFQQCVGTEEKKGAIKQLWSDIHFCVGMIEHDPDLFQQFADVIKAQKDLLSASQQNSAPSTLKKDVIKSFYGSSIPTEVSVRPPQQARNKGCGKRIKGDKEKAIEISKKTKRLCRTCNQKVYHDSRNCPLNSEK</sequence>
<dbReference type="AlphaFoldDB" id="A0AAV0GIN3"/>
<dbReference type="Pfam" id="PF03101">
    <property type="entry name" value="FAR1"/>
    <property type="match status" value="2"/>
</dbReference>
<feature type="domain" description="SWIM-type" evidence="6">
    <location>
        <begin position="623"/>
        <end position="661"/>
    </location>
</feature>
<dbReference type="PANTHER" id="PTHR47718:SF18">
    <property type="entry name" value="PROTEIN FAR1-RELATED SEQUENCE 5-LIKE"/>
    <property type="match status" value="1"/>
</dbReference>
<dbReference type="PANTHER" id="PTHR47718">
    <property type="entry name" value="OS01G0519700 PROTEIN"/>
    <property type="match status" value="1"/>
</dbReference>
<evidence type="ECO:0000256" key="3">
    <source>
        <dbReference type="ARBA" id="ARBA00022833"/>
    </source>
</evidence>
<dbReference type="InterPro" id="IPR007527">
    <property type="entry name" value="Znf_SWIM"/>
</dbReference>
<dbReference type="GO" id="GO:0008270">
    <property type="term" value="F:zinc ion binding"/>
    <property type="evidence" value="ECO:0007669"/>
    <property type="project" value="UniProtKB-KW"/>
</dbReference>
<dbReference type="InterPro" id="IPR004330">
    <property type="entry name" value="FAR1_DNA_bnd_dom"/>
</dbReference>
<evidence type="ECO:0000256" key="1">
    <source>
        <dbReference type="ARBA" id="ARBA00022723"/>
    </source>
</evidence>
<protein>
    <recommendedName>
        <fullName evidence="6">SWIM-type domain-containing protein</fullName>
    </recommendedName>
</protein>
<evidence type="ECO:0000256" key="4">
    <source>
        <dbReference type="PROSITE-ProRule" id="PRU00325"/>
    </source>
</evidence>
<feature type="region of interest" description="Disordered" evidence="5">
    <location>
        <begin position="124"/>
        <end position="175"/>
    </location>
</feature>
<evidence type="ECO:0000259" key="6">
    <source>
        <dbReference type="PROSITE" id="PS50966"/>
    </source>
</evidence>
<evidence type="ECO:0000313" key="9">
    <source>
        <dbReference type="Proteomes" id="UP001152523"/>
    </source>
</evidence>
<keyword evidence="1" id="KW-0479">Metal-binding</keyword>
<accession>A0AAV0GIN3</accession>
<dbReference type="PROSITE" id="PS50966">
    <property type="entry name" value="ZF_SWIM"/>
    <property type="match status" value="1"/>
</dbReference>
<dbReference type="Proteomes" id="UP001152523">
    <property type="component" value="Unassembled WGS sequence"/>
</dbReference>
<keyword evidence="2 4" id="KW-0863">Zinc-finger</keyword>
<dbReference type="SMART" id="SM00575">
    <property type="entry name" value="ZnF_PMZ"/>
    <property type="match status" value="1"/>
</dbReference>
<organism evidence="8 9">
    <name type="scientific">Cuscuta epithymum</name>
    <dbReference type="NCBI Taxonomy" id="186058"/>
    <lineage>
        <taxon>Eukaryota</taxon>
        <taxon>Viridiplantae</taxon>
        <taxon>Streptophyta</taxon>
        <taxon>Embryophyta</taxon>
        <taxon>Tracheophyta</taxon>
        <taxon>Spermatophyta</taxon>
        <taxon>Magnoliopsida</taxon>
        <taxon>eudicotyledons</taxon>
        <taxon>Gunneridae</taxon>
        <taxon>Pentapetalae</taxon>
        <taxon>asterids</taxon>
        <taxon>lamiids</taxon>
        <taxon>Solanales</taxon>
        <taxon>Convolvulaceae</taxon>
        <taxon>Cuscuteae</taxon>
        <taxon>Cuscuta</taxon>
        <taxon>Cuscuta subgen. Cuscuta</taxon>
    </lineage>
</organism>
<evidence type="ECO:0000313" key="8">
    <source>
        <dbReference type="EMBL" id="CAH9147040.1"/>
    </source>
</evidence>
<dbReference type="Pfam" id="PF04434">
    <property type="entry name" value="SWIM"/>
    <property type="match status" value="1"/>
</dbReference>